<feature type="domain" description="Helicase C-terminal" evidence="11">
    <location>
        <begin position="234"/>
        <end position="391"/>
    </location>
</feature>
<evidence type="ECO:0000259" key="11">
    <source>
        <dbReference type="PROSITE" id="PS51194"/>
    </source>
</evidence>
<keyword evidence="2" id="KW-0547">Nucleotide-binding</keyword>
<keyword evidence="13" id="KW-1185">Reference proteome</keyword>
<evidence type="ECO:0000313" key="12">
    <source>
        <dbReference type="EMBL" id="MBU9766779.1"/>
    </source>
</evidence>
<dbReference type="Proteomes" id="UP000812982">
    <property type="component" value="Unassembled WGS sequence"/>
</dbReference>
<comment type="similarity">
    <text evidence="1">Belongs to the helicase family. RecQ subfamily.</text>
</comment>
<keyword evidence="7" id="KW-0413">Isomerase</keyword>
<name>A0ABS6KTC7_9MYCO</name>
<comment type="caution">
    <text evidence="12">The sequence shown here is derived from an EMBL/GenBank/DDBJ whole genome shotgun (WGS) entry which is preliminary data.</text>
</comment>
<dbReference type="Pfam" id="PF00271">
    <property type="entry name" value="Helicase_C"/>
    <property type="match status" value="1"/>
</dbReference>
<accession>A0ABS6KTC7</accession>
<evidence type="ECO:0000256" key="3">
    <source>
        <dbReference type="ARBA" id="ARBA00022801"/>
    </source>
</evidence>
<dbReference type="GO" id="GO:0003678">
    <property type="term" value="F:DNA helicase activity"/>
    <property type="evidence" value="ECO:0007669"/>
    <property type="project" value="UniProtKB-EC"/>
</dbReference>
<evidence type="ECO:0000259" key="10">
    <source>
        <dbReference type="PROSITE" id="PS51192"/>
    </source>
</evidence>
<keyword evidence="4 12" id="KW-0347">Helicase</keyword>
<organism evidence="12 13">
    <name type="scientific">[Mycobacterium] fortunisiensis</name>
    <dbReference type="NCBI Taxonomy" id="2600579"/>
    <lineage>
        <taxon>Bacteria</taxon>
        <taxon>Bacillati</taxon>
        <taxon>Actinomycetota</taxon>
        <taxon>Actinomycetes</taxon>
        <taxon>Mycobacteriales</taxon>
        <taxon>Mycobacteriaceae</taxon>
        <taxon>Mycolicibacterium</taxon>
    </lineage>
</organism>
<comment type="catalytic activity">
    <reaction evidence="8">
        <text>Couples ATP hydrolysis with the unwinding of duplex DNA by translocating in the 3'-5' direction.</text>
        <dbReference type="EC" id="5.6.2.4"/>
    </reaction>
</comment>
<proteinExistence type="inferred from homology"/>
<dbReference type="SMART" id="SM00487">
    <property type="entry name" value="DEXDc"/>
    <property type="match status" value="1"/>
</dbReference>
<evidence type="ECO:0000256" key="8">
    <source>
        <dbReference type="ARBA" id="ARBA00034617"/>
    </source>
</evidence>
<keyword evidence="3 12" id="KW-0378">Hydrolase</keyword>
<dbReference type="PANTHER" id="PTHR13710:SF105">
    <property type="entry name" value="ATP-DEPENDENT DNA HELICASE Q1"/>
    <property type="match status" value="1"/>
</dbReference>
<keyword evidence="6" id="KW-0238">DNA-binding</keyword>
<dbReference type="InterPro" id="IPR004589">
    <property type="entry name" value="DNA_helicase_ATP-dep_RecQ"/>
</dbReference>
<protein>
    <recommendedName>
        <fullName evidence="9">DNA 3'-5' helicase</fullName>
        <ecNumber evidence="9">5.6.2.4</ecNumber>
    </recommendedName>
</protein>
<evidence type="ECO:0000256" key="2">
    <source>
        <dbReference type="ARBA" id="ARBA00022741"/>
    </source>
</evidence>
<reference evidence="12 13" key="1">
    <citation type="journal article" date="2021" name="Sci. Rep.">
        <title>Phenotypic and genomic hallmarks of a novel, potentially pathogenic rapidly growing Mycobacterium species related to the Mycobacterium fortuitum complex.</title>
        <authorList>
            <person name="Gharbi R."/>
            <person name="Khanna V."/>
            <person name="Frigui W."/>
            <person name="Mhenni B."/>
            <person name="Brosch R."/>
            <person name="Mardassi H."/>
        </authorList>
    </citation>
    <scope>NUCLEOTIDE SEQUENCE [LARGE SCALE GENOMIC DNA]</scope>
    <source>
        <strain evidence="12 13">TNTM28</strain>
    </source>
</reference>
<dbReference type="EMBL" id="VOMB01000025">
    <property type="protein sequence ID" value="MBU9766779.1"/>
    <property type="molecule type" value="Genomic_DNA"/>
</dbReference>
<evidence type="ECO:0000256" key="5">
    <source>
        <dbReference type="ARBA" id="ARBA00022840"/>
    </source>
</evidence>
<dbReference type="InterPro" id="IPR001650">
    <property type="entry name" value="Helicase_C-like"/>
</dbReference>
<dbReference type="NCBIfam" id="TIGR00614">
    <property type="entry name" value="recQ_fam"/>
    <property type="match status" value="1"/>
</dbReference>
<feature type="domain" description="Helicase ATP-binding" evidence="10">
    <location>
        <begin position="30"/>
        <end position="205"/>
    </location>
</feature>
<evidence type="ECO:0000313" key="13">
    <source>
        <dbReference type="Proteomes" id="UP000812982"/>
    </source>
</evidence>
<dbReference type="EC" id="5.6.2.4" evidence="9"/>
<dbReference type="Pfam" id="PF00270">
    <property type="entry name" value="DEAD"/>
    <property type="match status" value="1"/>
</dbReference>
<evidence type="ECO:0000256" key="4">
    <source>
        <dbReference type="ARBA" id="ARBA00022806"/>
    </source>
</evidence>
<dbReference type="PROSITE" id="PS51194">
    <property type="entry name" value="HELICASE_CTER"/>
    <property type="match status" value="1"/>
</dbReference>
<dbReference type="InterPro" id="IPR014001">
    <property type="entry name" value="Helicase_ATP-bd"/>
</dbReference>
<dbReference type="RefSeq" id="WP_217160652.1">
    <property type="nucleotide sequence ID" value="NZ_VOMB01000025.1"/>
</dbReference>
<sequence>MATREQAQTILEQLAGPAARLRDDQWAAIEALVVQRRRALVVQRTGWGKSAVYFIAAKLLRASRRGPTVIVSPLLALMRNQVAAAERAGVRAATINSGNVTEWDGIHRQVADGELDVLLVSPERLNNPDFRDQVLPALAADAGLVVVDEAHCVSDWGHDFRPDYRRIRTLIGELGSQVPVLATTATANDRVVGDVAAQLGVGGTDTLVLRGGLDRESLRLSVVEVGTPAQRAAWIAAHLDSLPGSGIIYTLTVAQAHDVAALLADRGHKVAAYTGTTDAGEREQLEADLLGNQVKALVATSALGMGFDKPDLGFVVHLGAPSSPIAYYQQVGRAGRATESAEVILLPGTEDQDVWRYFASVAFPSESMVRNVIGALETDRAQSTQALEPLVDLNRSRLEMVLKVLDVDGAVRRVKGGWIATGVPWDYDEARYRALDQARRREQQAMLDYQVTEGCRMAFLRGQLDDPELAPDARCGRCDNCTGQRLSGAVAHDVLTDTARRLSRPGVLVAPRKQWPSGLAALGVALSGRIADGAAPGRAIGRLTDLGWGARLRRLLAEPDGDVPDEVVAAAVEVLKAWDWDQRPVAVMGLDSCTHPRLISSTVQRLAEIGRLTNLGILAYSAAHRPVTAANSAYRVAALDGAWESPQLDSKGPVLLVDDMTDTGWTLTMAARTLRDAGASEVLPFVLASVS</sequence>
<dbReference type="PROSITE" id="PS51192">
    <property type="entry name" value="HELICASE_ATP_BIND_1"/>
    <property type="match status" value="1"/>
</dbReference>
<dbReference type="GO" id="GO:0016787">
    <property type="term" value="F:hydrolase activity"/>
    <property type="evidence" value="ECO:0007669"/>
    <property type="project" value="UniProtKB-KW"/>
</dbReference>
<evidence type="ECO:0000256" key="9">
    <source>
        <dbReference type="ARBA" id="ARBA00034808"/>
    </source>
</evidence>
<evidence type="ECO:0000256" key="6">
    <source>
        <dbReference type="ARBA" id="ARBA00023125"/>
    </source>
</evidence>
<dbReference type="InterPro" id="IPR011545">
    <property type="entry name" value="DEAD/DEAH_box_helicase_dom"/>
</dbReference>
<dbReference type="CDD" id="cd06223">
    <property type="entry name" value="PRTases_typeI"/>
    <property type="match status" value="1"/>
</dbReference>
<dbReference type="SMART" id="SM00490">
    <property type="entry name" value="HELICc"/>
    <property type="match status" value="1"/>
</dbReference>
<dbReference type="PANTHER" id="PTHR13710">
    <property type="entry name" value="DNA HELICASE RECQ FAMILY MEMBER"/>
    <property type="match status" value="1"/>
</dbReference>
<dbReference type="InterPro" id="IPR000836">
    <property type="entry name" value="PRTase_dom"/>
</dbReference>
<keyword evidence="5" id="KW-0067">ATP-binding</keyword>
<evidence type="ECO:0000256" key="7">
    <source>
        <dbReference type="ARBA" id="ARBA00023235"/>
    </source>
</evidence>
<dbReference type="PROSITE" id="PS00690">
    <property type="entry name" value="DEAH_ATP_HELICASE"/>
    <property type="match status" value="1"/>
</dbReference>
<gene>
    <name evidence="12" type="ORF">FR943_23425</name>
</gene>
<dbReference type="InterPro" id="IPR002464">
    <property type="entry name" value="DNA/RNA_helicase_DEAH_CS"/>
</dbReference>
<evidence type="ECO:0000256" key="1">
    <source>
        <dbReference type="ARBA" id="ARBA00005446"/>
    </source>
</evidence>